<feature type="domain" description="BTB" evidence="1">
    <location>
        <begin position="18"/>
        <end position="97"/>
    </location>
</feature>
<keyword evidence="3" id="KW-1185">Reference proteome</keyword>
<dbReference type="CDD" id="cd18186">
    <property type="entry name" value="BTB_POZ_ZBTB_KLHL-like"/>
    <property type="match status" value="1"/>
</dbReference>
<proteinExistence type="predicted"/>
<dbReference type="InterPro" id="IPR011333">
    <property type="entry name" value="SKP1/BTB/POZ_sf"/>
</dbReference>
<evidence type="ECO:0000259" key="1">
    <source>
        <dbReference type="PROSITE" id="PS50097"/>
    </source>
</evidence>
<sequence>MPPRKRQRLEIHDADPEGDTVIEVGKAGRGKQKTLIRASKKVLTSSSPVFDTMLGPNFAEGQVDHTVEEPLKLPDDDGSAMLILFQIIHNRLLDVSNIDLDKLPRLVLAGDKYSCFDVLRPWLQLALGRWRETHDRTFCIEQGYLVNGVEKMTLGDAFYTAYLIDDSITFEWLSHEVLHCVQLVAVAGKRSIVGLSSLLDDLVPKKIEARIVNICEHALNRTKEVYLKPLKEAAERAEKGMECLEGDRRLMVYVKKLMLDERFYTTDPAWLLKGITRPRPLLQLTGMTIPGPVMLPPRPEEERPAVDRALIRREASEKCGNPSCLCRDQLGIVVGGCHFEAMMALGCICLPCFKKGGSKLAIIPFRSECQTCGAKGKAWDLAFFSEYPTEEDMQAGEQESL</sequence>
<dbReference type="RefSeq" id="XP_018002840.1">
    <property type="nucleotide sequence ID" value="XM_018141921.1"/>
</dbReference>
<gene>
    <name evidence="2" type="ORF">AB675_1989</name>
</gene>
<dbReference type="OrthoDB" id="5275938at2759"/>
<organism evidence="2 3">
    <name type="scientific">Cyphellophora attinorum</name>
    <dbReference type="NCBI Taxonomy" id="1664694"/>
    <lineage>
        <taxon>Eukaryota</taxon>
        <taxon>Fungi</taxon>
        <taxon>Dikarya</taxon>
        <taxon>Ascomycota</taxon>
        <taxon>Pezizomycotina</taxon>
        <taxon>Eurotiomycetes</taxon>
        <taxon>Chaetothyriomycetidae</taxon>
        <taxon>Chaetothyriales</taxon>
        <taxon>Cyphellophoraceae</taxon>
        <taxon>Cyphellophora</taxon>
    </lineage>
</organism>
<dbReference type="SUPFAM" id="SSF54695">
    <property type="entry name" value="POZ domain"/>
    <property type="match status" value="1"/>
</dbReference>
<dbReference type="GeneID" id="28733801"/>
<comment type="caution">
    <text evidence="2">The sequence shown here is derived from an EMBL/GenBank/DDBJ whole genome shotgun (WGS) entry which is preliminary data.</text>
</comment>
<accession>A0A0N1H803</accession>
<dbReference type="EMBL" id="LFJN01000006">
    <property type="protein sequence ID" value="KPI42877.1"/>
    <property type="molecule type" value="Genomic_DNA"/>
</dbReference>
<dbReference type="VEuPathDB" id="FungiDB:AB675_1989"/>
<evidence type="ECO:0000313" key="3">
    <source>
        <dbReference type="Proteomes" id="UP000038010"/>
    </source>
</evidence>
<evidence type="ECO:0000313" key="2">
    <source>
        <dbReference type="EMBL" id="KPI42877.1"/>
    </source>
</evidence>
<dbReference type="InterPro" id="IPR000210">
    <property type="entry name" value="BTB/POZ_dom"/>
</dbReference>
<reference evidence="2 3" key="1">
    <citation type="submission" date="2015-06" db="EMBL/GenBank/DDBJ databases">
        <title>Draft genome of the ant-associated black yeast Phialophora attae CBS 131958.</title>
        <authorList>
            <person name="Moreno L.F."/>
            <person name="Stielow B.J."/>
            <person name="de Hoog S."/>
            <person name="Vicente V.A."/>
            <person name="Weiss V.A."/>
            <person name="de Vries M."/>
            <person name="Cruz L.M."/>
            <person name="Souza E.M."/>
        </authorList>
    </citation>
    <scope>NUCLEOTIDE SEQUENCE [LARGE SCALE GENOMIC DNA]</scope>
    <source>
        <strain evidence="2 3">CBS 131958</strain>
    </source>
</reference>
<name>A0A0N1H803_9EURO</name>
<protein>
    <recommendedName>
        <fullName evidence="1">BTB domain-containing protein</fullName>
    </recommendedName>
</protein>
<dbReference type="Gene3D" id="3.30.710.10">
    <property type="entry name" value="Potassium Channel Kv1.1, Chain A"/>
    <property type="match status" value="1"/>
</dbReference>
<dbReference type="AlphaFoldDB" id="A0A0N1H803"/>
<dbReference type="Proteomes" id="UP000038010">
    <property type="component" value="Unassembled WGS sequence"/>
</dbReference>
<dbReference type="PROSITE" id="PS50097">
    <property type="entry name" value="BTB"/>
    <property type="match status" value="1"/>
</dbReference>